<dbReference type="InterPro" id="IPR029068">
    <property type="entry name" value="Glyas_Bleomycin-R_OHBP_Dase"/>
</dbReference>
<comment type="caution">
    <text evidence="1">The sequence shown here is derived from an EMBL/GenBank/DDBJ whole genome shotgun (WGS) entry which is preliminary data.</text>
</comment>
<proteinExistence type="predicted"/>
<dbReference type="SUPFAM" id="SSF54593">
    <property type="entry name" value="Glyoxalase/Bleomycin resistance protein/Dihydroxybiphenyl dioxygenase"/>
    <property type="match status" value="1"/>
</dbReference>
<dbReference type="RefSeq" id="WP_192038589.1">
    <property type="nucleotide sequence ID" value="NZ_JACYWE010000003.1"/>
</dbReference>
<evidence type="ECO:0000313" key="1">
    <source>
        <dbReference type="EMBL" id="MBD8506120.1"/>
    </source>
</evidence>
<name>A0A927PKK8_9ACTN</name>
<reference evidence="1" key="1">
    <citation type="submission" date="2020-09" db="EMBL/GenBank/DDBJ databases">
        <title>Hoyosella lacisalsi sp. nov., a halotolerant actinobacterium isolated from soil of Lake Gudzhirganskoe.</title>
        <authorList>
            <person name="Yang Q."/>
            <person name="Guo P.Y."/>
            <person name="Liu S.W."/>
            <person name="Li F.N."/>
            <person name="Sun C.H."/>
        </authorList>
    </citation>
    <scope>NUCLEOTIDE SEQUENCE</scope>
    <source>
        <strain evidence="1">G463</strain>
    </source>
</reference>
<protein>
    <submittedName>
        <fullName evidence="1">Uncharacterized protein</fullName>
    </submittedName>
</protein>
<dbReference type="EMBL" id="JACYWE010000003">
    <property type="protein sequence ID" value="MBD8506120.1"/>
    <property type="molecule type" value="Genomic_DNA"/>
</dbReference>
<evidence type="ECO:0000313" key="2">
    <source>
        <dbReference type="Proteomes" id="UP000642993"/>
    </source>
</evidence>
<organism evidence="1 2">
    <name type="scientific">Lolliginicoccus lacisalsi</name>
    <dbReference type="NCBI Taxonomy" id="2742202"/>
    <lineage>
        <taxon>Bacteria</taxon>
        <taxon>Bacillati</taxon>
        <taxon>Actinomycetota</taxon>
        <taxon>Actinomycetes</taxon>
        <taxon>Mycobacteriales</taxon>
        <taxon>Hoyosellaceae</taxon>
        <taxon>Lolliginicoccus</taxon>
    </lineage>
</organism>
<accession>A0A927PKK8</accession>
<gene>
    <name evidence="1" type="ORF">HT102_06455</name>
</gene>
<dbReference type="AlphaFoldDB" id="A0A927PKK8"/>
<sequence>MSRTAGNAPSWGILTDIQINDGAMLPSAEPPFKIQMQHYALLVDDGRGVYFRAPAGHGIELITHPYF</sequence>
<keyword evidence="2" id="KW-1185">Reference proteome</keyword>
<dbReference type="Proteomes" id="UP000642993">
    <property type="component" value="Unassembled WGS sequence"/>
</dbReference>